<evidence type="ECO:0000256" key="1">
    <source>
        <dbReference type="ARBA" id="ARBA00004123"/>
    </source>
</evidence>
<dbReference type="InterPro" id="IPR007889">
    <property type="entry name" value="HTH_Psq"/>
</dbReference>
<name>A0A4Y2T8M2_ARAVE</name>
<evidence type="ECO:0000313" key="4">
    <source>
        <dbReference type="EMBL" id="GBN96160.1"/>
    </source>
</evidence>
<dbReference type="InterPro" id="IPR009057">
    <property type="entry name" value="Homeodomain-like_sf"/>
</dbReference>
<dbReference type="OrthoDB" id="6436767at2759"/>
<dbReference type="EMBL" id="BGPR01026437">
    <property type="protein sequence ID" value="GBN96160.1"/>
    <property type="molecule type" value="Genomic_DNA"/>
</dbReference>
<dbReference type="EMBL" id="BGPR01026433">
    <property type="protein sequence ID" value="GBN96153.1"/>
    <property type="molecule type" value="Genomic_DNA"/>
</dbReference>
<sequence length="118" mass="13303">MGHYQRKTDRESWSQESIAGAIQEVSEGDMGYRRASKAYIVPQLTLERNVKEARQKKLSSAAGEMLGTYKTVFSEAEEKELVQHLIHLEERLFGITLSDLGTLAFELAETTKQHSACL</sequence>
<reference evidence="3 5" key="1">
    <citation type="journal article" date="2019" name="Sci. Rep.">
        <title>Orb-weaving spider Araneus ventricosus genome elucidates the spidroin gene catalogue.</title>
        <authorList>
            <person name="Kono N."/>
            <person name="Nakamura H."/>
            <person name="Ohtoshi R."/>
            <person name="Moran D.A.P."/>
            <person name="Shinohara A."/>
            <person name="Yoshida Y."/>
            <person name="Fujiwara M."/>
            <person name="Mori M."/>
            <person name="Tomita M."/>
            <person name="Arakawa K."/>
        </authorList>
    </citation>
    <scope>NUCLEOTIDE SEQUENCE [LARGE SCALE GENOMIC DNA]</scope>
</reference>
<accession>A0A4Y2T8M2</accession>
<gene>
    <name evidence="4" type="ORF">AVEN_168623_1</name>
    <name evidence="3" type="ORF">AVEN_199529_1</name>
</gene>
<comment type="subcellular location">
    <subcellularLocation>
        <location evidence="1">Nucleus</location>
    </subcellularLocation>
</comment>
<dbReference type="Proteomes" id="UP000499080">
    <property type="component" value="Unassembled WGS sequence"/>
</dbReference>
<evidence type="ECO:0000313" key="5">
    <source>
        <dbReference type="Proteomes" id="UP000499080"/>
    </source>
</evidence>
<dbReference type="Pfam" id="PF05225">
    <property type="entry name" value="HTH_psq"/>
    <property type="match status" value="1"/>
</dbReference>
<evidence type="ECO:0000313" key="3">
    <source>
        <dbReference type="EMBL" id="GBN96153.1"/>
    </source>
</evidence>
<dbReference type="GO" id="GO:0003677">
    <property type="term" value="F:DNA binding"/>
    <property type="evidence" value="ECO:0007669"/>
    <property type="project" value="InterPro"/>
</dbReference>
<feature type="domain" description="HTH psq-type" evidence="2">
    <location>
        <begin position="15"/>
        <end position="53"/>
    </location>
</feature>
<proteinExistence type="predicted"/>
<dbReference type="SUPFAM" id="SSF46689">
    <property type="entry name" value="Homeodomain-like"/>
    <property type="match status" value="1"/>
</dbReference>
<keyword evidence="5" id="KW-1185">Reference proteome</keyword>
<evidence type="ECO:0000259" key="2">
    <source>
        <dbReference type="Pfam" id="PF05225"/>
    </source>
</evidence>
<dbReference type="AlphaFoldDB" id="A0A4Y2T8M2"/>
<protein>
    <recommendedName>
        <fullName evidence="2">HTH psq-type domain-containing protein</fullName>
    </recommendedName>
</protein>
<organism evidence="3 5">
    <name type="scientific">Araneus ventricosus</name>
    <name type="common">Orbweaver spider</name>
    <name type="synonym">Epeira ventricosa</name>
    <dbReference type="NCBI Taxonomy" id="182803"/>
    <lineage>
        <taxon>Eukaryota</taxon>
        <taxon>Metazoa</taxon>
        <taxon>Ecdysozoa</taxon>
        <taxon>Arthropoda</taxon>
        <taxon>Chelicerata</taxon>
        <taxon>Arachnida</taxon>
        <taxon>Araneae</taxon>
        <taxon>Araneomorphae</taxon>
        <taxon>Entelegynae</taxon>
        <taxon>Araneoidea</taxon>
        <taxon>Araneidae</taxon>
        <taxon>Araneus</taxon>
    </lineage>
</organism>
<comment type="caution">
    <text evidence="3">The sequence shown here is derived from an EMBL/GenBank/DDBJ whole genome shotgun (WGS) entry which is preliminary data.</text>
</comment>
<dbReference type="GO" id="GO:0005634">
    <property type="term" value="C:nucleus"/>
    <property type="evidence" value="ECO:0007669"/>
    <property type="project" value="UniProtKB-SubCell"/>
</dbReference>
<dbReference type="Gene3D" id="1.10.10.60">
    <property type="entry name" value="Homeodomain-like"/>
    <property type="match status" value="1"/>
</dbReference>